<accession>A0A0G2HQ92</accession>
<feature type="compositionally biased region" description="Polar residues" evidence="1">
    <location>
        <begin position="70"/>
        <end position="83"/>
    </location>
</feature>
<reference evidence="3" key="1">
    <citation type="journal article" date="2015" name="PLoS Genet.">
        <title>The dynamic genome and transcriptome of the human fungal pathogen Blastomyces and close relative Emmonsia.</title>
        <authorList>
            <person name="Munoz J.F."/>
            <person name="Gauthier G.M."/>
            <person name="Desjardins C.A."/>
            <person name="Gallo J.E."/>
            <person name="Holder J."/>
            <person name="Sullivan T.D."/>
            <person name="Marty A.J."/>
            <person name="Carmen J.C."/>
            <person name="Chen Z."/>
            <person name="Ding L."/>
            <person name="Gujja S."/>
            <person name="Magrini V."/>
            <person name="Misas E."/>
            <person name="Mitreva M."/>
            <person name="Priest M."/>
            <person name="Saif S."/>
            <person name="Whiston E.A."/>
            <person name="Young S."/>
            <person name="Zeng Q."/>
            <person name="Goldman W.E."/>
            <person name="Mardis E.R."/>
            <person name="Taylor J.W."/>
            <person name="McEwen J.G."/>
            <person name="Clay O.K."/>
            <person name="Klein B.S."/>
            <person name="Cuomo C.A."/>
        </authorList>
    </citation>
    <scope>NUCLEOTIDE SEQUENCE [LARGE SCALE GENOMIC DNA]</scope>
    <source>
        <strain evidence="3">UAMH 3008</strain>
    </source>
</reference>
<feature type="region of interest" description="Disordered" evidence="1">
    <location>
        <begin position="64"/>
        <end position="123"/>
    </location>
</feature>
<evidence type="ECO:0000256" key="1">
    <source>
        <dbReference type="SAM" id="MobiDB-lite"/>
    </source>
</evidence>
<dbReference type="Proteomes" id="UP000034164">
    <property type="component" value="Unassembled WGS sequence"/>
</dbReference>
<gene>
    <name evidence="2" type="ORF">EMCG_04999</name>
</gene>
<protein>
    <submittedName>
        <fullName evidence="2">Uncharacterized protein</fullName>
    </submittedName>
</protein>
<dbReference type="EMBL" id="LCZI01001563">
    <property type="protein sequence ID" value="KKZ60272.1"/>
    <property type="molecule type" value="Genomic_DNA"/>
</dbReference>
<evidence type="ECO:0000313" key="3">
    <source>
        <dbReference type="Proteomes" id="UP000034164"/>
    </source>
</evidence>
<dbReference type="VEuPathDB" id="FungiDB:EMCG_04999"/>
<comment type="caution">
    <text evidence="2">The sequence shown here is derived from an EMBL/GenBank/DDBJ whole genome shotgun (WGS) entry which is preliminary data.</text>
</comment>
<proteinExistence type="predicted"/>
<evidence type="ECO:0000313" key="2">
    <source>
        <dbReference type="EMBL" id="KKZ60272.1"/>
    </source>
</evidence>
<sequence>MAFYRPRFVRGAYIGLDPPFSFNMQRGSGHPMAIDREVIYALPGPSLFREERRPLINIDRETIYHPTAPSPASFNKEQGSSPENPIDIDGDVNGYHGLPSIQQPFPGDFDHSYRNTPGSTPQNPIDLEKETQEEVQGQLCQNCSQQTEAVDEVTLLNYGMIYAHLQ</sequence>
<feature type="compositionally biased region" description="Polar residues" evidence="1">
    <location>
        <begin position="114"/>
        <end position="123"/>
    </location>
</feature>
<name>A0A0G2HQ92_9EURO</name>
<dbReference type="OrthoDB" id="10467931at2759"/>
<dbReference type="AlphaFoldDB" id="A0A0G2HQ92"/>
<organism evidence="2 3">
    <name type="scientific">[Emmonsia] crescens</name>
    <dbReference type="NCBI Taxonomy" id="73230"/>
    <lineage>
        <taxon>Eukaryota</taxon>
        <taxon>Fungi</taxon>
        <taxon>Dikarya</taxon>
        <taxon>Ascomycota</taxon>
        <taxon>Pezizomycotina</taxon>
        <taxon>Eurotiomycetes</taxon>
        <taxon>Eurotiomycetidae</taxon>
        <taxon>Onygenales</taxon>
        <taxon>Ajellomycetaceae</taxon>
        <taxon>Emergomyces</taxon>
    </lineage>
</organism>